<dbReference type="InterPro" id="IPR013078">
    <property type="entry name" value="His_Pase_superF_clade-1"/>
</dbReference>
<proteinExistence type="predicted"/>
<dbReference type="SUPFAM" id="SSF53254">
    <property type="entry name" value="Phosphoglycerate mutase-like"/>
    <property type="match status" value="1"/>
</dbReference>
<reference evidence="1" key="1">
    <citation type="submission" date="2022-12" db="EMBL/GenBank/DDBJ databases">
        <title>Gycomyces niveus sp.nov.,a novel actinomycete isolated from soil in Shouguan.</title>
        <authorList>
            <person name="Yang X."/>
        </authorList>
    </citation>
    <scope>NUCLEOTIDE SEQUENCE</scope>
    <source>
        <strain evidence="1">NEAU-A15</strain>
    </source>
</reference>
<organism evidence="1 2">
    <name type="scientific">Glycomyces luteolus</name>
    <dbReference type="NCBI Taxonomy" id="2670330"/>
    <lineage>
        <taxon>Bacteria</taxon>
        <taxon>Bacillati</taxon>
        <taxon>Actinomycetota</taxon>
        <taxon>Actinomycetes</taxon>
        <taxon>Glycomycetales</taxon>
        <taxon>Glycomycetaceae</taxon>
        <taxon>Glycomyces</taxon>
    </lineage>
</organism>
<dbReference type="Pfam" id="PF00300">
    <property type="entry name" value="His_Phos_1"/>
    <property type="match status" value="1"/>
</dbReference>
<dbReference type="Gene3D" id="3.40.50.1240">
    <property type="entry name" value="Phosphoglycerate mutase-like"/>
    <property type="match status" value="1"/>
</dbReference>
<dbReference type="EMBL" id="JAPZVP010000017">
    <property type="protein sequence ID" value="MDA1361915.1"/>
    <property type="molecule type" value="Genomic_DNA"/>
</dbReference>
<dbReference type="RefSeq" id="WP_270111949.1">
    <property type="nucleotide sequence ID" value="NZ_JAPZVP010000017.1"/>
</dbReference>
<dbReference type="GO" id="GO:0016791">
    <property type="term" value="F:phosphatase activity"/>
    <property type="evidence" value="ECO:0007669"/>
    <property type="project" value="TreeGrafter"/>
</dbReference>
<dbReference type="CDD" id="cd07067">
    <property type="entry name" value="HP_PGM_like"/>
    <property type="match status" value="1"/>
</dbReference>
<name>A0A9X3T5C2_9ACTN</name>
<comment type="caution">
    <text evidence="1">The sequence shown here is derived from an EMBL/GenBank/DDBJ whole genome shotgun (WGS) entry which is preliminary data.</text>
</comment>
<dbReference type="InterPro" id="IPR050275">
    <property type="entry name" value="PGM_Phosphatase"/>
</dbReference>
<evidence type="ECO:0000313" key="1">
    <source>
        <dbReference type="EMBL" id="MDA1361915.1"/>
    </source>
</evidence>
<dbReference type="AlphaFoldDB" id="A0A9X3T5C2"/>
<dbReference type="SMART" id="SM00855">
    <property type="entry name" value="PGAM"/>
    <property type="match status" value="1"/>
</dbReference>
<dbReference type="PANTHER" id="PTHR48100:SF1">
    <property type="entry name" value="HISTIDINE PHOSPHATASE FAMILY PROTEIN-RELATED"/>
    <property type="match status" value="1"/>
</dbReference>
<dbReference type="Proteomes" id="UP001146067">
    <property type="component" value="Unassembled WGS sequence"/>
</dbReference>
<accession>A0A9X3T5C2</accession>
<keyword evidence="2" id="KW-1185">Reference proteome</keyword>
<dbReference type="GO" id="GO:0005737">
    <property type="term" value="C:cytoplasm"/>
    <property type="evidence" value="ECO:0007669"/>
    <property type="project" value="TreeGrafter"/>
</dbReference>
<dbReference type="InterPro" id="IPR029033">
    <property type="entry name" value="His_PPase_superfam"/>
</dbReference>
<dbReference type="PANTHER" id="PTHR48100">
    <property type="entry name" value="BROAD-SPECIFICITY PHOSPHATASE YOR283W-RELATED"/>
    <property type="match status" value="1"/>
</dbReference>
<sequence>MSGVVRLTLVRHAPTEATRRHAFPLDEPLDTAGEAEAAALNGRLPAVGAISAPAARCRRTAELAGFEAHGTDPRWSELDFGAWAGATLTEIGERDPERLQAWLDDPASPPPGGENLGGLRKRVQEAMSSIGDAGEHRVVFTSGGPIKAAIANVLEAPDTAFWRLDVAPCSVSVLHCRGGIWTVRRLNAAAGGPR</sequence>
<gene>
    <name evidence="1" type="ORF">O1R50_19970</name>
</gene>
<protein>
    <submittedName>
        <fullName evidence="1">Histidine phosphatase family protein</fullName>
    </submittedName>
</protein>
<evidence type="ECO:0000313" key="2">
    <source>
        <dbReference type="Proteomes" id="UP001146067"/>
    </source>
</evidence>